<feature type="non-terminal residue" evidence="2">
    <location>
        <position position="87"/>
    </location>
</feature>
<organism evidence="2 3">
    <name type="scientific">Caerostris darwini</name>
    <dbReference type="NCBI Taxonomy" id="1538125"/>
    <lineage>
        <taxon>Eukaryota</taxon>
        <taxon>Metazoa</taxon>
        <taxon>Ecdysozoa</taxon>
        <taxon>Arthropoda</taxon>
        <taxon>Chelicerata</taxon>
        <taxon>Arachnida</taxon>
        <taxon>Araneae</taxon>
        <taxon>Araneomorphae</taxon>
        <taxon>Entelegynae</taxon>
        <taxon>Araneoidea</taxon>
        <taxon>Araneidae</taxon>
        <taxon>Caerostris</taxon>
    </lineage>
</organism>
<dbReference type="InterPro" id="IPR005135">
    <property type="entry name" value="Endo/exonuclease/phosphatase"/>
</dbReference>
<evidence type="ECO:0000259" key="1">
    <source>
        <dbReference type="Pfam" id="PF03372"/>
    </source>
</evidence>
<reference evidence="2 3" key="1">
    <citation type="submission" date="2021-06" db="EMBL/GenBank/DDBJ databases">
        <title>Caerostris darwini draft genome.</title>
        <authorList>
            <person name="Kono N."/>
            <person name="Arakawa K."/>
        </authorList>
    </citation>
    <scope>NUCLEOTIDE SEQUENCE [LARGE SCALE GENOMIC DNA]</scope>
</reference>
<dbReference type="InterPro" id="IPR036691">
    <property type="entry name" value="Endo/exonu/phosph_ase_sf"/>
</dbReference>
<dbReference type="Pfam" id="PF03372">
    <property type="entry name" value="Exo_endo_phos"/>
    <property type="match status" value="1"/>
</dbReference>
<accession>A0AAV4QUP2</accession>
<dbReference type="Gene3D" id="3.60.10.10">
    <property type="entry name" value="Endonuclease/exonuclease/phosphatase"/>
    <property type="match status" value="1"/>
</dbReference>
<gene>
    <name evidence="2" type="ORF">CDAR_367531</name>
</gene>
<dbReference type="GO" id="GO:0003824">
    <property type="term" value="F:catalytic activity"/>
    <property type="evidence" value="ECO:0007669"/>
    <property type="project" value="InterPro"/>
</dbReference>
<keyword evidence="3" id="KW-1185">Reference proteome</keyword>
<dbReference type="Proteomes" id="UP001054837">
    <property type="component" value="Unassembled WGS sequence"/>
</dbReference>
<feature type="domain" description="Endonuclease/exonuclease/phosphatase" evidence="1">
    <location>
        <begin position="12"/>
        <end position="85"/>
    </location>
</feature>
<dbReference type="EMBL" id="BPLQ01004966">
    <property type="protein sequence ID" value="GIY11832.1"/>
    <property type="molecule type" value="Genomic_DNA"/>
</dbReference>
<sequence>MRIHNKSLNIAFWNANGIKKRKIELHDFIINHSPDLLLIQETHLQPQDNFSLPNFHGYRNDRINPLQSKAARGTAIFIKNHLPYHHV</sequence>
<protein>
    <recommendedName>
        <fullName evidence="1">Endonuclease/exonuclease/phosphatase domain-containing protein</fullName>
    </recommendedName>
</protein>
<proteinExistence type="predicted"/>
<name>A0AAV4QUP2_9ARAC</name>
<dbReference type="SUPFAM" id="SSF56219">
    <property type="entry name" value="DNase I-like"/>
    <property type="match status" value="1"/>
</dbReference>
<evidence type="ECO:0000313" key="3">
    <source>
        <dbReference type="Proteomes" id="UP001054837"/>
    </source>
</evidence>
<evidence type="ECO:0000313" key="2">
    <source>
        <dbReference type="EMBL" id="GIY11832.1"/>
    </source>
</evidence>
<dbReference type="AlphaFoldDB" id="A0AAV4QUP2"/>
<comment type="caution">
    <text evidence="2">The sequence shown here is derived from an EMBL/GenBank/DDBJ whole genome shotgun (WGS) entry which is preliminary data.</text>
</comment>